<evidence type="ECO:0000256" key="1">
    <source>
        <dbReference type="ARBA" id="ARBA00004498"/>
    </source>
</evidence>
<keyword evidence="2" id="KW-0964">Secreted</keyword>
<evidence type="ECO:0000259" key="3">
    <source>
        <dbReference type="PROSITE" id="PS51406"/>
    </source>
</evidence>
<dbReference type="PROSITE" id="PS51406">
    <property type="entry name" value="FIBRINOGEN_C_2"/>
    <property type="match status" value="1"/>
</dbReference>
<evidence type="ECO:0000313" key="5">
    <source>
        <dbReference type="Proteomes" id="UP001519460"/>
    </source>
</evidence>
<evidence type="ECO:0000256" key="2">
    <source>
        <dbReference type="ARBA" id="ARBA00022530"/>
    </source>
</evidence>
<dbReference type="AlphaFoldDB" id="A0ABD0JH55"/>
<accession>A0ABD0JH55</accession>
<comment type="subcellular location">
    <subcellularLocation>
        <location evidence="1">Secreted</location>
        <location evidence="1">Extracellular space</location>
        <location evidence="1">Extracellular matrix</location>
    </subcellularLocation>
</comment>
<reference evidence="4 5" key="1">
    <citation type="journal article" date="2023" name="Sci. Data">
        <title>Genome assembly of the Korean intertidal mud-creeper Batillaria attramentaria.</title>
        <authorList>
            <person name="Patra A.K."/>
            <person name="Ho P.T."/>
            <person name="Jun S."/>
            <person name="Lee S.J."/>
            <person name="Kim Y."/>
            <person name="Won Y.J."/>
        </authorList>
    </citation>
    <scope>NUCLEOTIDE SEQUENCE [LARGE SCALE GENOMIC DNA]</scope>
    <source>
        <strain evidence="4">Wonlab-2016</strain>
    </source>
</reference>
<dbReference type="InterPro" id="IPR013783">
    <property type="entry name" value="Ig-like_fold"/>
</dbReference>
<gene>
    <name evidence="4" type="ORF">BaRGS_00034572</name>
</gene>
<dbReference type="InterPro" id="IPR014716">
    <property type="entry name" value="Fibrinogen_a/b/g_C_1"/>
</dbReference>
<dbReference type="Gene3D" id="2.60.40.10">
    <property type="entry name" value="Immunoglobulins"/>
    <property type="match status" value="1"/>
</dbReference>
<dbReference type="InterPro" id="IPR002181">
    <property type="entry name" value="Fibrinogen_a/b/g_C_dom"/>
</dbReference>
<dbReference type="Pfam" id="PF07686">
    <property type="entry name" value="V-set"/>
    <property type="match status" value="1"/>
</dbReference>
<dbReference type="Proteomes" id="UP001519460">
    <property type="component" value="Unassembled WGS sequence"/>
</dbReference>
<feature type="domain" description="Fibrinogen C-terminal" evidence="3">
    <location>
        <begin position="188"/>
        <end position="234"/>
    </location>
</feature>
<feature type="non-terminal residue" evidence="4">
    <location>
        <position position="1"/>
    </location>
</feature>
<dbReference type="SUPFAM" id="SSF56496">
    <property type="entry name" value="Fibrinogen C-terminal domain-like"/>
    <property type="match status" value="1"/>
</dbReference>
<dbReference type="EMBL" id="JACVVK020000445">
    <property type="protein sequence ID" value="KAK7474164.1"/>
    <property type="molecule type" value="Genomic_DNA"/>
</dbReference>
<feature type="non-terminal residue" evidence="4">
    <location>
        <position position="234"/>
    </location>
</feature>
<sequence>SSGLQWTSTFYLRNDTNIKACIGDTVTLNWTFTLGAEENLDTVRWHFVPQGNPDAVEAILASGNFLPLPGSQHYGRLQYMPNAGIQVANVTAQDSGTYWVQVNLNKHGATYAEMQTADVQVSGPESCRSADEMLEMCLADSKDLTSQLQMATVSVQQQDNQIQTLRGQLQTCLTNAEPVTTTAPPPTYPPWFHPKNCRDLKVFDSATGVYTVFINDTTPVNVYCDQTDSGGEWL</sequence>
<dbReference type="InterPro" id="IPR013106">
    <property type="entry name" value="Ig_V-set"/>
</dbReference>
<proteinExistence type="predicted"/>
<protein>
    <recommendedName>
        <fullName evidence="3">Fibrinogen C-terminal domain-containing protein</fullName>
    </recommendedName>
</protein>
<evidence type="ECO:0000313" key="4">
    <source>
        <dbReference type="EMBL" id="KAK7474164.1"/>
    </source>
</evidence>
<dbReference type="InterPro" id="IPR036056">
    <property type="entry name" value="Fibrinogen-like_C"/>
</dbReference>
<dbReference type="SUPFAM" id="SSF48726">
    <property type="entry name" value="Immunoglobulin"/>
    <property type="match status" value="1"/>
</dbReference>
<dbReference type="InterPro" id="IPR036179">
    <property type="entry name" value="Ig-like_dom_sf"/>
</dbReference>
<name>A0ABD0JH55_9CAEN</name>
<keyword evidence="5" id="KW-1185">Reference proteome</keyword>
<organism evidence="4 5">
    <name type="scientific">Batillaria attramentaria</name>
    <dbReference type="NCBI Taxonomy" id="370345"/>
    <lineage>
        <taxon>Eukaryota</taxon>
        <taxon>Metazoa</taxon>
        <taxon>Spiralia</taxon>
        <taxon>Lophotrochozoa</taxon>
        <taxon>Mollusca</taxon>
        <taxon>Gastropoda</taxon>
        <taxon>Caenogastropoda</taxon>
        <taxon>Sorbeoconcha</taxon>
        <taxon>Cerithioidea</taxon>
        <taxon>Batillariidae</taxon>
        <taxon>Batillaria</taxon>
    </lineage>
</organism>
<keyword evidence="2" id="KW-0272">Extracellular matrix</keyword>
<dbReference type="Gene3D" id="3.90.215.10">
    <property type="entry name" value="Gamma Fibrinogen, chain A, domain 1"/>
    <property type="match status" value="1"/>
</dbReference>
<comment type="caution">
    <text evidence="4">The sequence shown here is derived from an EMBL/GenBank/DDBJ whole genome shotgun (WGS) entry which is preliminary data.</text>
</comment>